<dbReference type="InterPro" id="IPR050509">
    <property type="entry name" value="CoA-transferase_III"/>
</dbReference>
<sequence length="429" mass="44761">MTPSSAAPIVEPDAIERSGPRRWWAGPLDVEGLALGAVAALGAVVARLGPAEVATTSAHVAAAFDSFGHLRRDGRPLTAFAPESRFFAARDGWVRTHANYPHHAAALRAAVGAGSAAEVGRALAARPARVAERDVLARGGVAAAVRSRESWLAEVGPVTAAPWFSTVAGAGTVRWSPRGERGRPLAGLRVLDVTRVLAGPVAARTLGALGADVLRLDPPGRPELLDIHLDTGFGKRVATADLTDPGVRARVHELLGSADVLLTGYRPGSLTRFGLDAEELAEEHPHLVVGTLDAWGPTPSWAGRRGFDSIVQAATGIADRYGHPDGSPGALPVQALDHATGYGLAAACLGLLLAGGGHARTSLTATGEELWRRAVPADEVEPVGVPELRRVHGEDGELIHVPVPLLLDGAAPAYTGPPRRARAEELRWR</sequence>
<name>A0ABV5LMU4_9ACTN</name>
<keyword evidence="1" id="KW-0808">Transferase</keyword>
<accession>A0ABV5LMU4</accession>
<comment type="caution">
    <text evidence="1">The sequence shown here is derived from an EMBL/GenBank/DDBJ whole genome shotgun (WGS) entry which is preliminary data.</text>
</comment>
<dbReference type="PANTHER" id="PTHR48228">
    <property type="entry name" value="SUCCINYL-COA--D-CITRAMALATE COA-TRANSFERASE"/>
    <property type="match status" value="1"/>
</dbReference>
<reference evidence="1 2" key="1">
    <citation type="submission" date="2024-09" db="EMBL/GenBank/DDBJ databases">
        <authorList>
            <person name="Sun Q."/>
            <person name="Mori K."/>
        </authorList>
    </citation>
    <scope>NUCLEOTIDE SEQUENCE [LARGE SCALE GENOMIC DNA]</scope>
    <source>
        <strain evidence="1 2">TISTR 1856</strain>
    </source>
</reference>
<dbReference type="Pfam" id="PF02515">
    <property type="entry name" value="CoA_transf_3"/>
    <property type="match status" value="1"/>
</dbReference>
<gene>
    <name evidence="1" type="ORF">ACFFVI_00105</name>
</gene>
<dbReference type="InterPro" id="IPR003673">
    <property type="entry name" value="CoA-Trfase_fam_III"/>
</dbReference>
<proteinExistence type="predicted"/>
<dbReference type="Gene3D" id="3.40.50.10540">
    <property type="entry name" value="Crotonobetainyl-coa:carnitine coa-transferase, domain 1"/>
    <property type="match status" value="1"/>
</dbReference>
<evidence type="ECO:0000313" key="2">
    <source>
        <dbReference type="Proteomes" id="UP001589748"/>
    </source>
</evidence>
<dbReference type="GO" id="GO:0016740">
    <property type="term" value="F:transferase activity"/>
    <property type="evidence" value="ECO:0007669"/>
    <property type="project" value="UniProtKB-KW"/>
</dbReference>
<dbReference type="InterPro" id="IPR023606">
    <property type="entry name" value="CoA-Trfase_III_dom_1_sf"/>
</dbReference>
<dbReference type="RefSeq" id="WP_380136433.1">
    <property type="nucleotide sequence ID" value="NZ_JBHLUI010000006.1"/>
</dbReference>
<organism evidence="1 2">
    <name type="scientific">Kineococcus gynurae</name>
    <dbReference type="NCBI Taxonomy" id="452979"/>
    <lineage>
        <taxon>Bacteria</taxon>
        <taxon>Bacillati</taxon>
        <taxon>Actinomycetota</taxon>
        <taxon>Actinomycetes</taxon>
        <taxon>Kineosporiales</taxon>
        <taxon>Kineosporiaceae</taxon>
        <taxon>Kineococcus</taxon>
    </lineage>
</organism>
<dbReference type="Proteomes" id="UP001589748">
    <property type="component" value="Unassembled WGS sequence"/>
</dbReference>
<dbReference type="PANTHER" id="PTHR48228:SF4">
    <property type="entry name" value="BLR3030 PROTEIN"/>
    <property type="match status" value="1"/>
</dbReference>
<protein>
    <submittedName>
        <fullName evidence="1">CoA transferase</fullName>
    </submittedName>
</protein>
<dbReference type="EMBL" id="JBHMDM010000001">
    <property type="protein sequence ID" value="MFB9375361.1"/>
    <property type="molecule type" value="Genomic_DNA"/>
</dbReference>
<evidence type="ECO:0000313" key="1">
    <source>
        <dbReference type="EMBL" id="MFB9375361.1"/>
    </source>
</evidence>
<dbReference type="SUPFAM" id="SSF89796">
    <property type="entry name" value="CoA-transferase family III (CaiB/BaiF)"/>
    <property type="match status" value="2"/>
</dbReference>
<keyword evidence="2" id="KW-1185">Reference proteome</keyword>